<dbReference type="InterPro" id="IPR015927">
    <property type="entry name" value="Peptidase_S24_S26A/B/C"/>
</dbReference>
<dbReference type="EMBL" id="CP000950">
    <property type="protein sequence ID" value="ACA69373.1"/>
    <property type="molecule type" value="Genomic_DNA"/>
</dbReference>
<organism evidence="2">
    <name type="scientific">Yersinia pseudotuberculosis serotype O:3 (strain YPIII)</name>
    <dbReference type="NCBI Taxonomy" id="502800"/>
    <lineage>
        <taxon>Bacteria</taxon>
        <taxon>Pseudomonadati</taxon>
        <taxon>Pseudomonadota</taxon>
        <taxon>Gammaproteobacteria</taxon>
        <taxon>Enterobacterales</taxon>
        <taxon>Yersiniaceae</taxon>
        <taxon>Yersinia</taxon>
    </lineage>
</organism>
<dbReference type="GO" id="GO:0003677">
    <property type="term" value="F:DNA binding"/>
    <property type="evidence" value="ECO:0007669"/>
    <property type="project" value="InterPro"/>
</dbReference>
<dbReference type="CDD" id="cd00093">
    <property type="entry name" value="HTH_XRE"/>
    <property type="match status" value="1"/>
</dbReference>
<dbReference type="InterPro" id="IPR039418">
    <property type="entry name" value="LexA-like"/>
</dbReference>
<dbReference type="PANTHER" id="PTHR33516:SF2">
    <property type="entry name" value="LEXA REPRESSOR-RELATED"/>
    <property type="match status" value="1"/>
</dbReference>
<dbReference type="KEGG" id="ypy:YPK_3102"/>
<proteinExistence type="predicted"/>
<dbReference type="PATRIC" id="fig|502800.11.peg.3828"/>
<reference evidence="2" key="1">
    <citation type="submission" date="2008-02" db="EMBL/GenBank/DDBJ databases">
        <title>Complete sequence of Yersinia pseudotuberculosis YPIII.</title>
        <authorList>
            <consortium name="US DOE Joint Genome Institute"/>
            <person name="Challacombe J.F."/>
            <person name="Bruce D."/>
            <person name="Detter J.C."/>
            <person name="Green L."/>
            <person name="Land M."/>
            <person name="Munk C."/>
            <person name="Lindler L.E."/>
            <person name="Nikolich M.P."/>
            <person name="Brettin T."/>
        </authorList>
    </citation>
    <scope>NUCLEOTIDE SEQUENCE</scope>
    <source>
        <strain evidence="2">YPIII</strain>
    </source>
</reference>
<dbReference type="Gene3D" id="1.10.260.40">
    <property type="entry name" value="lambda repressor-like DNA-binding domains"/>
    <property type="match status" value="1"/>
</dbReference>
<feature type="domain" description="HTH cro/C1-type" evidence="1">
    <location>
        <begin position="18"/>
        <end position="76"/>
    </location>
</feature>
<accession>A0A0H3B737</accession>
<dbReference type="InterPro" id="IPR001387">
    <property type="entry name" value="Cro/C1-type_HTH"/>
</dbReference>
<dbReference type="InterPro" id="IPR036286">
    <property type="entry name" value="LexA/Signal_pep-like_sf"/>
</dbReference>
<dbReference type="CDD" id="cd06529">
    <property type="entry name" value="S24_LexA-like"/>
    <property type="match status" value="1"/>
</dbReference>
<protein>
    <submittedName>
        <fullName evidence="2">Transcriptional regulator, XRE family</fullName>
    </submittedName>
</protein>
<name>A0A0H3B737_YERPY</name>
<dbReference type="SUPFAM" id="SSF51306">
    <property type="entry name" value="LexA/Signal peptidase"/>
    <property type="match status" value="1"/>
</dbReference>
<dbReference type="SUPFAM" id="SSF47413">
    <property type="entry name" value="lambda repressor-like DNA-binding domains"/>
    <property type="match status" value="1"/>
</dbReference>
<dbReference type="PROSITE" id="PS50943">
    <property type="entry name" value="HTH_CROC1"/>
    <property type="match status" value="1"/>
</dbReference>
<dbReference type="InterPro" id="IPR010982">
    <property type="entry name" value="Lambda_DNA-bd_dom_sf"/>
</dbReference>
<evidence type="ECO:0000259" key="1">
    <source>
        <dbReference type="PROSITE" id="PS50943"/>
    </source>
</evidence>
<dbReference type="RefSeq" id="WP_012304433.1">
    <property type="nucleotide sequence ID" value="NZ_CP009792.1"/>
</dbReference>
<gene>
    <name evidence="2" type="ordered locus">YPK_3102</name>
</gene>
<dbReference type="PANTHER" id="PTHR33516">
    <property type="entry name" value="LEXA REPRESSOR"/>
    <property type="match status" value="1"/>
</dbReference>
<evidence type="ECO:0000313" key="2">
    <source>
        <dbReference type="EMBL" id="ACA69373.1"/>
    </source>
</evidence>
<dbReference type="InterPro" id="IPR050077">
    <property type="entry name" value="LexA_repressor"/>
</dbReference>
<dbReference type="SMART" id="SM00530">
    <property type="entry name" value="HTH_XRE"/>
    <property type="match status" value="1"/>
</dbReference>
<dbReference type="Gene3D" id="2.10.109.10">
    <property type="entry name" value="Umud Fragment, subunit A"/>
    <property type="match status" value="1"/>
</dbReference>
<sequence length="240" mass="26649">MEKRKELTTEQLEDAKRLKALYESKKKTLGITQYTIADDLGISQGAVGHYLNGRNALNAPIASVFAKALQVSISDFSPSIAREVSGYAASNTEDPQRPVILAYTYPLFSTVQAGAFAAVGSYTEKDAKDWISTTKKASDSAFWLEVSGHSMTAPQGVKPSFPEGMLILVDPQENVKYGDFCVAGTHNDTEVTFKKFVWDDGYRWLEPLNNNPRYQSILFDDNCRIIGKVVKAQWPEETFS</sequence>
<dbReference type="Pfam" id="PF01381">
    <property type="entry name" value="HTH_3"/>
    <property type="match status" value="1"/>
</dbReference>
<dbReference type="Pfam" id="PF00717">
    <property type="entry name" value="Peptidase_S24"/>
    <property type="match status" value="1"/>
</dbReference>
<dbReference type="AlphaFoldDB" id="A0A0H3B737"/>